<feature type="region of interest" description="Disordered" evidence="1">
    <location>
        <begin position="1"/>
        <end position="129"/>
    </location>
</feature>
<evidence type="ECO:0000256" key="1">
    <source>
        <dbReference type="SAM" id="MobiDB-lite"/>
    </source>
</evidence>
<dbReference type="GeneID" id="921244"/>
<organismHost>
    <name type="scientific">Tupaia belangeri</name>
    <name type="common">Common tree shrew</name>
    <name type="synonym">Tupaia glis belangeri</name>
    <dbReference type="NCBI Taxonomy" id="37347"/>
</organismHost>
<dbReference type="EMBL" id="AF281817">
    <property type="protein sequence ID" value="AAK57150.1"/>
    <property type="molecule type" value="Genomic_DNA"/>
</dbReference>
<organism evidence="2 3">
    <name type="scientific">Tupaiid herpesvirus 1 (strain 1)</name>
    <name type="common">TuHV-1</name>
    <name type="synonym">Herpesvirus tupaia (strain 1)</name>
    <dbReference type="NCBI Taxonomy" id="10397"/>
    <lineage>
        <taxon>Viruses</taxon>
        <taxon>Duplodnaviria</taxon>
        <taxon>Heunggongvirae</taxon>
        <taxon>Peploviricota</taxon>
        <taxon>Herviviricetes</taxon>
        <taxon>Herpesvirales</taxon>
        <taxon>Orthoherpesviridae</taxon>
        <taxon>Betaherpesvirinae</taxon>
        <taxon>Quwivirus</taxon>
        <taxon>Quwivirus tupaiidbeta1</taxon>
    </lineage>
</organism>
<dbReference type="RefSeq" id="NP_116455.1">
    <property type="nucleotide sequence ID" value="NC_002794.1"/>
</dbReference>
<evidence type="ECO:0000313" key="2">
    <source>
        <dbReference type="EMBL" id="AAK57150.1"/>
    </source>
</evidence>
<protein>
    <submittedName>
        <fullName evidence="2">T106</fullName>
    </submittedName>
</protein>
<reference evidence="2 3" key="1">
    <citation type="journal article" date="2001" name="J. Virol.">
        <title>Analysis and characterization of the complete genome of tupaia (tree shrew) herpesvirus.</title>
        <authorList>
            <person name="Bahr U."/>
            <person name="Darai G."/>
        </authorList>
    </citation>
    <scope>NUCLEOTIDE SEQUENCE [LARGE SCALE GENOMIC DNA]</scope>
    <source>
        <strain evidence="2">2</strain>
    </source>
</reference>
<dbReference type="KEGG" id="vg:921244"/>
<proteinExistence type="predicted"/>
<feature type="compositionally biased region" description="Basic residues" evidence="1">
    <location>
        <begin position="42"/>
        <end position="56"/>
    </location>
</feature>
<sequence>MESGFPSTSEAICEQVRGRAGGRTIEESSRSHPASLFFSLHRDRRRAATSRPSGKRHLADGGKTGGGRDPPTIPRRPTEDLEERARERPRPGPAGSGRPVDEARGRSRPTARVFSSPPSRPTGGQKISNVLRFFSARQM</sequence>
<name>Q91TJ7_TUHV1</name>
<keyword evidence="3" id="KW-1185">Reference proteome</keyword>
<accession>Q91TJ7</accession>
<dbReference type="Proteomes" id="UP000137095">
    <property type="component" value="Segment"/>
</dbReference>
<feature type="compositionally biased region" description="Polar residues" evidence="1">
    <location>
        <begin position="1"/>
        <end position="10"/>
    </location>
</feature>
<feature type="compositionally biased region" description="Basic and acidic residues" evidence="1">
    <location>
        <begin position="76"/>
        <end position="90"/>
    </location>
</feature>
<evidence type="ECO:0000313" key="3">
    <source>
        <dbReference type="Proteomes" id="UP000137095"/>
    </source>
</evidence>